<dbReference type="InterPro" id="IPR023299">
    <property type="entry name" value="ATPase_P-typ_cyto_dom_N"/>
</dbReference>
<sequence>MFLRKFWVSLMLTIPVVLYADVLKTIFKWSLPTFPGLEYMPLILGSIVFFYGGWVFLSGAVREIQGRMPGMMTLIGIAISSAYIWSVYAVFAGVETLFWELVTLITIMLLGHWIEMRAVSGAQGALKELSKLLPNTAEVIRGGKMKIIPLSLLQENDIVLVKPGTKIPADGTIINGDSDLNESMVTGESKPVSKKEGDQVIAGTINGDGALQVRVANIGEKTFLSGVMRLVAEAQASKSRLQILSDRAAFYLTIIAVAGGIITLIAWLLAGAETGFAVARLVAVLVIACPHALGLAVPLVASISTTKAAYNGFLVKQRIALEAARTIDTVLFDKTGTLTEGKFTVTSSSSNEALALAAAVDAHSEHPIAKAIVAEAERKNLPVKQAQNFRRIPGIGAEAVVENKKVFVGHRGGADIVVEIKGETLGTIAVSDKVRPEAKESISALHHMSIKTVMITGDSEDVAREVAKELGIDEYFTRVLPHQKSEKVKELQERNMKVAMVGDGINDAPALTQADLGIAIGAGTNVAIESAGIILVRNDPRDIVKIIKLSKLTYSKMIQNLWWAAGYNIFALPLAAGALAFKGILLDPAIAAVLMSVSTVIVAINAIMLKGKRL</sequence>
<dbReference type="GO" id="GO:0005507">
    <property type="term" value="F:copper ion binding"/>
    <property type="evidence" value="ECO:0007669"/>
    <property type="project" value="TreeGrafter"/>
</dbReference>
<feature type="transmembrane region" description="Helical" evidence="10">
    <location>
        <begin position="73"/>
        <end position="91"/>
    </location>
</feature>
<dbReference type="InterPro" id="IPR008250">
    <property type="entry name" value="ATPase_P-typ_transduc_dom_A_sf"/>
</dbReference>
<evidence type="ECO:0000259" key="11">
    <source>
        <dbReference type="Pfam" id="PF00122"/>
    </source>
</evidence>
<dbReference type="FunFam" id="2.70.150.10:FF:000002">
    <property type="entry name" value="Copper-transporting ATPase 1, putative"/>
    <property type="match status" value="1"/>
</dbReference>
<keyword evidence="8 10" id="KW-1133">Transmembrane helix</keyword>
<proteinExistence type="inferred from homology"/>
<feature type="domain" description="P-type ATPase A" evidence="11">
    <location>
        <begin position="131"/>
        <end position="231"/>
    </location>
</feature>
<gene>
    <name evidence="12" type="ORF">A2665_02170</name>
</gene>
<dbReference type="Pfam" id="PF00702">
    <property type="entry name" value="Hydrolase"/>
    <property type="match status" value="1"/>
</dbReference>
<reference evidence="12 13" key="1">
    <citation type="journal article" date="2016" name="Nat. Commun.">
        <title>Thousands of microbial genomes shed light on interconnected biogeochemical processes in an aquifer system.</title>
        <authorList>
            <person name="Anantharaman K."/>
            <person name="Brown C.T."/>
            <person name="Hug L.A."/>
            <person name="Sharon I."/>
            <person name="Castelle C.J."/>
            <person name="Probst A.J."/>
            <person name="Thomas B.C."/>
            <person name="Singh A."/>
            <person name="Wilkins M.J."/>
            <person name="Karaoz U."/>
            <person name="Brodie E.L."/>
            <person name="Williams K.H."/>
            <person name="Hubbard S.S."/>
            <person name="Banfield J.F."/>
        </authorList>
    </citation>
    <scope>NUCLEOTIDE SEQUENCE [LARGE SCALE GENOMIC DNA]</scope>
</reference>
<dbReference type="Gene3D" id="2.70.150.10">
    <property type="entry name" value="Calcium-transporting ATPase, cytoplasmic transduction domain A"/>
    <property type="match status" value="1"/>
</dbReference>
<keyword evidence="10" id="KW-1003">Cell membrane</keyword>
<dbReference type="InterPro" id="IPR001757">
    <property type="entry name" value="P_typ_ATPase"/>
</dbReference>
<name>A0A1G2T267_9BACT</name>
<evidence type="ECO:0000313" key="12">
    <source>
        <dbReference type="EMBL" id="OHA90909.1"/>
    </source>
</evidence>
<dbReference type="GO" id="GO:0055070">
    <property type="term" value="P:copper ion homeostasis"/>
    <property type="evidence" value="ECO:0007669"/>
    <property type="project" value="TreeGrafter"/>
</dbReference>
<accession>A0A1G2T267</accession>
<dbReference type="PRINTS" id="PR00119">
    <property type="entry name" value="CATATPASE"/>
</dbReference>
<evidence type="ECO:0000256" key="9">
    <source>
        <dbReference type="ARBA" id="ARBA00023136"/>
    </source>
</evidence>
<feature type="transmembrane region" description="Helical" evidence="10">
    <location>
        <begin position="276"/>
        <end position="301"/>
    </location>
</feature>
<dbReference type="GO" id="GO:0016887">
    <property type="term" value="F:ATP hydrolysis activity"/>
    <property type="evidence" value="ECO:0007669"/>
    <property type="project" value="InterPro"/>
</dbReference>
<keyword evidence="5 10" id="KW-0547">Nucleotide-binding</keyword>
<dbReference type="GO" id="GO:0005524">
    <property type="term" value="F:ATP binding"/>
    <property type="evidence" value="ECO:0007669"/>
    <property type="project" value="UniProtKB-UniRule"/>
</dbReference>
<feature type="transmembrane region" description="Helical" evidence="10">
    <location>
        <begin position="7"/>
        <end position="27"/>
    </location>
</feature>
<dbReference type="Gene3D" id="3.40.50.1000">
    <property type="entry name" value="HAD superfamily/HAD-like"/>
    <property type="match status" value="2"/>
</dbReference>
<dbReference type="PRINTS" id="PR00120">
    <property type="entry name" value="HATPASE"/>
</dbReference>
<dbReference type="InterPro" id="IPR027256">
    <property type="entry name" value="P-typ_ATPase_IB"/>
</dbReference>
<dbReference type="SUPFAM" id="SSF81665">
    <property type="entry name" value="Calcium ATPase, transmembrane domain M"/>
    <property type="match status" value="1"/>
</dbReference>
<comment type="similarity">
    <text evidence="2 10">Belongs to the cation transport ATPase (P-type) (TC 3.A.3) family. Type IB subfamily.</text>
</comment>
<keyword evidence="4 10" id="KW-0479">Metal-binding</keyword>
<dbReference type="InterPro" id="IPR018303">
    <property type="entry name" value="ATPase_P-typ_P_site"/>
</dbReference>
<feature type="transmembrane region" description="Helical" evidence="10">
    <location>
        <begin position="39"/>
        <end position="61"/>
    </location>
</feature>
<dbReference type="NCBIfam" id="TIGR01525">
    <property type="entry name" value="ATPase-IB_hvy"/>
    <property type="match status" value="1"/>
</dbReference>
<dbReference type="InterPro" id="IPR059000">
    <property type="entry name" value="ATPase_P-type_domA"/>
</dbReference>
<keyword evidence="6 10" id="KW-0067">ATP-binding</keyword>
<evidence type="ECO:0000256" key="7">
    <source>
        <dbReference type="ARBA" id="ARBA00022967"/>
    </source>
</evidence>
<dbReference type="InterPro" id="IPR036412">
    <property type="entry name" value="HAD-like_sf"/>
</dbReference>
<dbReference type="SUPFAM" id="SSF56784">
    <property type="entry name" value="HAD-like"/>
    <property type="match status" value="1"/>
</dbReference>
<dbReference type="InterPro" id="IPR023298">
    <property type="entry name" value="ATPase_P-typ_TM_dom_sf"/>
</dbReference>
<keyword evidence="7" id="KW-1278">Translocase</keyword>
<dbReference type="PANTHER" id="PTHR43520:SF8">
    <property type="entry name" value="P-TYPE CU(+) TRANSPORTER"/>
    <property type="match status" value="1"/>
</dbReference>
<dbReference type="GO" id="GO:0005886">
    <property type="term" value="C:plasma membrane"/>
    <property type="evidence" value="ECO:0007669"/>
    <property type="project" value="UniProtKB-SubCell"/>
</dbReference>
<evidence type="ECO:0000313" key="13">
    <source>
        <dbReference type="Proteomes" id="UP000177746"/>
    </source>
</evidence>
<dbReference type="GO" id="GO:0043682">
    <property type="term" value="F:P-type divalent copper transporter activity"/>
    <property type="evidence" value="ECO:0007669"/>
    <property type="project" value="TreeGrafter"/>
</dbReference>
<evidence type="ECO:0000256" key="6">
    <source>
        <dbReference type="ARBA" id="ARBA00022840"/>
    </source>
</evidence>
<evidence type="ECO:0000256" key="5">
    <source>
        <dbReference type="ARBA" id="ARBA00022741"/>
    </source>
</evidence>
<dbReference type="NCBIfam" id="TIGR01511">
    <property type="entry name" value="ATPase-IB1_Cu"/>
    <property type="match status" value="1"/>
</dbReference>
<feature type="transmembrane region" description="Helical" evidence="10">
    <location>
        <begin position="561"/>
        <end position="584"/>
    </location>
</feature>
<feature type="transmembrane region" description="Helical" evidence="10">
    <location>
        <begin position="97"/>
        <end position="114"/>
    </location>
</feature>
<dbReference type="EMBL" id="MHVI01000027">
    <property type="protein sequence ID" value="OHA90909.1"/>
    <property type="molecule type" value="Genomic_DNA"/>
</dbReference>
<feature type="transmembrane region" description="Helical" evidence="10">
    <location>
        <begin position="248"/>
        <end position="270"/>
    </location>
</feature>
<evidence type="ECO:0000256" key="3">
    <source>
        <dbReference type="ARBA" id="ARBA00022692"/>
    </source>
</evidence>
<dbReference type="PANTHER" id="PTHR43520">
    <property type="entry name" value="ATP7, ISOFORM B"/>
    <property type="match status" value="1"/>
</dbReference>
<evidence type="ECO:0000256" key="8">
    <source>
        <dbReference type="ARBA" id="ARBA00022989"/>
    </source>
</evidence>
<dbReference type="InterPro" id="IPR023214">
    <property type="entry name" value="HAD_sf"/>
</dbReference>
<dbReference type="Gene3D" id="3.40.1110.10">
    <property type="entry name" value="Calcium-transporting ATPase, cytoplasmic domain N"/>
    <property type="match status" value="2"/>
</dbReference>
<dbReference type="AlphaFoldDB" id="A0A1G2T267"/>
<dbReference type="SUPFAM" id="SSF81653">
    <property type="entry name" value="Calcium ATPase, transduction domain A"/>
    <property type="match status" value="1"/>
</dbReference>
<feature type="transmembrane region" description="Helical" evidence="10">
    <location>
        <begin position="590"/>
        <end position="609"/>
    </location>
</feature>
<dbReference type="PROSITE" id="PS00154">
    <property type="entry name" value="ATPASE_E1_E2"/>
    <property type="match status" value="1"/>
</dbReference>
<comment type="caution">
    <text evidence="12">The sequence shown here is derived from an EMBL/GenBank/DDBJ whole genome shotgun (WGS) entry which is preliminary data.</text>
</comment>
<evidence type="ECO:0000256" key="1">
    <source>
        <dbReference type="ARBA" id="ARBA00004127"/>
    </source>
</evidence>
<dbReference type="GO" id="GO:0012505">
    <property type="term" value="C:endomembrane system"/>
    <property type="evidence" value="ECO:0007669"/>
    <property type="project" value="UniProtKB-SubCell"/>
</dbReference>
<evidence type="ECO:0000256" key="4">
    <source>
        <dbReference type="ARBA" id="ARBA00022723"/>
    </source>
</evidence>
<dbReference type="Pfam" id="PF00122">
    <property type="entry name" value="E1-E2_ATPase"/>
    <property type="match status" value="1"/>
</dbReference>
<evidence type="ECO:0000256" key="2">
    <source>
        <dbReference type="ARBA" id="ARBA00006024"/>
    </source>
</evidence>
<comment type="subcellular location">
    <subcellularLocation>
        <location evidence="10">Cell membrane</location>
    </subcellularLocation>
    <subcellularLocation>
        <location evidence="1">Endomembrane system</location>
        <topology evidence="1">Multi-pass membrane protein</topology>
    </subcellularLocation>
</comment>
<dbReference type="Proteomes" id="UP000177746">
    <property type="component" value="Unassembled WGS sequence"/>
</dbReference>
<dbReference type="NCBIfam" id="TIGR01512">
    <property type="entry name" value="ATPase-IB2_Cd"/>
    <property type="match status" value="1"/>
</dbReference>
<keyword evidence="9 10" id="KW-0472">Membrane</keyword>
<protein>
    <submittedName>
        <fullName evidence="12">ATPase</fullName>
    </submittedName>
</protein>
<dbReference type="NCBIfam" id="TIGR01494">
    <property type="entry name" value="ATPase_P-type"/>
    <property type="match status" value="1"/>
</dbReference>
<keyword evidence="3 10" id="KW-0812">Transmembrane</keyword>
<organism evidence="12 13">
    <name type="scientific">Candidatus Zambryskibacteria bacterium RIFCSPHIGHO2_01_FULL_46_30</name>
    <dbReference type="NCBI Taxonomy" id="1802739"/>
    <lineage>
        <taxon>Bacteria</taxon>
        <taxon>Candidatus Zambryskiibacteriota</taxon>
    </lineage>
</organism>
<evidence type="ECO:0000256" key="10">
    <source>
        <dbReference type="RuleBase" id="RU362081"/>
    </source>
</evidence>